<keyword evidence="2" id="KW-1185">Reference proteome</keyword>
<evidence type="ECO:0000313" key="1">
    <source>
        <dbReference type="EMBL" id="KAJ4014977.1"/>
    </source>
</evidence>
<dbReference type="PANTHER" id="PTHR40375">
    <property type="entry name" value="SPORULATION-SPECIFIC PROTEIN 22"/>
    <property type="match status" value="1"/>
</dbReference>
<dbReference type="EMBL" id="JAPDHF010000007">
    <property type="protein sequence ID" value="KAJ4014977.1"/>
    <property type="molecule type" value="Genomic_DNA"/>
</dbReference>
<evidence type="ECO:0000313" key="2">
    <source>
        <dbReference type="Proteomes" id="UP001152130"/>
    </source>
</evidence>
<gene>
    <name evidence="1" type="primary">SPO22_3</name>
    <name evidence="1" type="ORF">NW766_005299</name>
</gene>
<dbReference type="Proteomes" id="UP001152130">
    <property type="component" value="Unassembled WGS sequence"/>
</dbReference>
<dbReference type="AlphaFoldDB" id="A0A9W8PQF0"/>
<dbReference type="PANTHER" id="PTHR40375:SF2">
    <property type="entry name" value="SPORULATION-SPECIFIC PROTEIN 22"/>
    <property type="match status" value="1"/>
</dbReference>
<name>A0A9W8PQF0_9HYPO</name>
<accession>A0A9W8PQF0</accession>
<protein>
    <submittedName>
        <fullName evidence="1">Sporulation-specific protein 22</fullName>
    </submittedName>
</protein>
<proteinExistence type="predicted"/>
<dbReference type="InterPro" id="IPR039057">
    <property type="entry name" value="Spo22/ZIP4"/>
</dbReference>
<dbReference type="GO" id="GO:0090173">
    <property type="term" value="P:regulation of synaptonemal complex assembly"/>
    <property type="evidence" value="ECO:0007669"/>
    <property type="project" value="InterPro"/>
</dbReference>
<organism evidence="1 2">
    <name type="scientific">Fusarium irregulare</name>
    <dbReference type="NCBI Taxonomy" id="2494466"/>
    <lineage>
        <taxon>Eukaryota</taxon>
        <taxon>Fungi</taxon>
        <taxon>Dikarya</taxon>
        <taxon>Ascomycota</taxon>
        <taxon>Pezizomycotina</taxon>
        <taxon>Sordariomycetes</taxon>
        <taxon>Hypocreomycetidae</taxon>
        <taxon>Hypocreales</taxon>
        <taxon>Nectriaceae</taxon>
        <taxon>Fusarium</taxon>
        <taxon>Fusarium incarnatum-equiseti species complex</taxon>
    </lineage>
</organism>
<comment type="caution">
    <text evidence="1">The sequence shown here is derived from an EMBL/GenBank/DDBJ whole genome shotgun (WGS) entry which is preliminary data.</text>
</comment>
<reference evidence="1" key="1">
    <citation type="submission" date="2022-10" db="EMBL/GenBank/DDBJ databases">
        <title>Fusarium specimens isolated from Avocado Roots.</title>
        <authorList>
            <person name="Stajich J."/>
            <person name="Roper C."/>
            <person name="Heimlech-Rivalta G."/>
        </authorList>
    </citation>
    <scope>NUCLEOTIDE SEQUENCE</scope>
    <source>
        <strain evidence="1">CF00143</strain>
    </source>
</reference>
<sequence>MTTLFIFDFEGAIHLKNWDDLNQIVRKAEVCKDETMYKAMGDCLLRSEAPGNVVYGTMCLIINQIHSLERFDNKRLAKYIRCLFKAILPLDDLLALQVVEQAVTIAREGSQMQSPFPADDLDYIIAATFNHAIDMSGRDDQTLCHKWALKALELAEYVNDGGDMKHTLCERAVEMGLNQEPVA</sequence>